<dbReference type="CDD" id="cd07043">
    <property type="entry name" value="STAS_anti-anti-sigma_factors"/>
    <property type="match status" value="1"/>
</dbReference>
<dbReference type="PROSITE" id="PS50801">
    <property type="entry name" value="STAS"/>
    <property type="match status" value="1"/>
</dbReference>
<dbReference type="AlphaFoldDB" id="A0A518E327"/>
<reference evidence="2 3" key="1">
    <citation type="submission" date="2019-02" db="EMBL/GenBank/DDBJ databases">
        <title>Deep-cultivation of Planctomycetes and their phenomic and genomic characterization uncovers novel biology.</title>
        <authorList>
            <person name="Wiegand S."/>
            <person name="Jogler M."/>
            <person name="Boedeker C."/>
            <person name="Pinto D."/>
            <person name="Vollmers J."/>
            <person name="Rivas-Marin E."/>
            <person name="Kohn T."/>
            <person name="Peeters S.H."/>
            <person name="Heuer A."/>
            <person name="Rast P."/>
            <person name="Oberbeckmann S."/>
            <person name="Bunk B."/>
            <person name="Jeske O."/>
            <person name="Meyerdierks A."/>
            <person name="Storesund J.E."/>
            <person name="Kallscheuer N."/>
            <person name="Luecker S."/>
            <person name="Lage O.M."/>
            <person name="Pohl T."/>
            <person name="Merkel B.J."/>
            <person name="Hornburger P."/>
            <person name="Mueller R.-W."/>
            <person name="Bruemmer F."/>
            <person name="Labrenz M."/>
            <person name="Spormann A.M."/>
            <person name="Op den Camp H."/>
            <person name="Overmann J."/>
            <person name="Amann R."/>
            <person name="Jetten M.S.M."/>
            <person name="Mascher T."/>
            <person name="Medema M.H."/>
            <person name="Devos D.P."/>
            <person name="Kaster A.-K."/>
            <person name="Ovreas L."/>
            <person name="Rohde M."/>
            <person name="Galperin M.Y."/>
            <person name="Jogler C."/>
        </authorList>
    </citation>
    <scope>NUCLEOTIDE SEQUENCE [LARGE SCALE GENOMIC DNA]</scope>
    <source>
        <strain evidence="2 3">Pla85_3_4</strain>
    </source>
</reference>
<gene>
    <name evidence="2" type="ORF">Pla8534_63600</name>
</gene>
<dbReference type="PANTHER" id="PTHR33495">
    <property type="entry name" value="ANTI-SIGMA FACTOR ANTAGONIST TM_1081-RELATED-RELATED"/>
    <property type="match status" value="1"/>
</dbReference>
<dbReference type="RefSeq" id="WP_145057790.1">
    <property type="nucleotide sequence ID" value="NZ_CP036433.1"/>
</dbReference>
<feature type="domain" description="STAS" evidence="1">
    <location>
        <begin position="1"/>
        <end position="110"/>
    </location>
</feature>
<accession>A0A518E327</accession>
<dbReference type="EMBL" id="CP036433">
    <property type="protein sequence ID" value="QDU98491.1"/>
    <property type="molecule type" value="Genomic_DNA"/>
</dbReference>
<dbReference type="Proteomes" id="UP000317648">
    <property type="component" value="Chromosome"/>
</dbReference>
<dbReference type="InterPro" id="IPR002645">
    <property type="entry name" value="STAS_dom"/>
</dbReference>
<evidence type="ECO:0000259" key="1">
    <source>
        <dbReference type="PROSITE" id="PS50801"/>
    </source>
</evidence>
<name>A0A518E327_9BACT</name>
<dbReference type="OrthoDB" id="9793697at2"/>
<evidence type="ECO:0000313" key="2">
    <source>
        <dbReference type="EMBL" id="QDU98491.1"/>
    </source>
</evidence>
<proteinExistence type="predicted"/>
<dbReference type="Gene3D" id="3.30.750.24">
    <property type="entry name" value="STAS domain"/>
    <property type="match status" value="1"/>
</dbReference>
<dbReference type="InterPro" id="IPR036513">
    <property type="entry name" value="STAS_dom_sf"/>
</dbReference>
<dbReference type="SUPFAM" id="SSF52091">
    <property type="entry name" value="SpoIIaa-like"/>
    <property type="match status" value="1"/>
</dbReference>
<keyword evidence="3" id="KW-1185">Reference proteome</keyword>
<dbReference type="KEGG" id="lcre:Pla8534_63600"/>
<dbReference type="GO" id="GO:0043856">
    <property type="term" value="F:anti-sigma factor antagonist activity"/>
    <property type="evidence" value="ECO:0007669"/>
    <property type="project" value="TreeGrafter"/>
</dbReference>
<evidence type="ECO:0000313" key="3">
    <source>
        <dbReference type="Proteomes" id="UP000317648"/>
    </source>
</evidence>
<sequence>MEITLTEQEGYHLAAIEGVIDDSAEGPFRQLLHPLFRERNSRLIIDLSGAPRINSRGIGCLTILVSDAHTNGGRVVFAAPTPFVSNVLKVTRLDTYFEIAAGLELAVAMIES</sequence>
<organism evidence="2 3">
    <name type="scientific">Lignipirellula cremea</name>
    <dbReference type="NCBI Taxonomy" id="2528010"/>
    <lineage>
        <taxon>Bacteria</taxon>
        <taxon>Pseudomonadati</taxon>
        <taxon>Planctomycetota</taxon>
        <taxon>Planctomycetia</taxon>
        <taxon>Pirellulales</taxon>
        <taxon>Pirellulaceae</taxon>
        <taxon>Lignipirellula</taxon>
    </lineage>
</organism>
<protein>
    <submittedName>
        <fullName evidence="2">Anti-sigma factor antagonist</fullName>
    </submittedName>
</protein>
<dbReference type="Pfam" id="PF01740">
    <property type="entry name" value="STAS"/>
    <property type="match status" value="1"/>
</dbReference>